<dbReference type="GO" id="GO:0004673">
    <property type="term" value="F:protein histidine kinase activity"/>
    <property type="evidence" value="ECO:0007669"/>
    <property type="project" value="UniProtKB-EC"/>
</dbReference>
<accession>A0A3N2D502</accession>
<organism evidence="10 11">
    <name type="scientific">Sinobacterium caligoides</name>
    <dbReference type="NCBI Taxonomy" id="933926"/>
    <lineage>
        <taxon>Bacteria</taxon>
        <taxon>Pseudomonadati</taxon>
        <taxon>Pseudomonadota</taxon>
        <taxon>Gammaproteobacteria</taxon>
        <taxon>Cellvibrionales</taxon>
        <taxon>Spongiibacteraceae</taxon>
        <taxon>Sinobacterium</taxon>
    </lineage>
</organism>
<feature type="transmembrane region" description="Helical" evidence="8">
    <location>
        <begin position="65"/>
        <end position="85"/>
    </location>
</feature>
<name>A0A3N2D502_9GAMM</name>
<evidence type="ECO:0000259" key="9">
    <source>
        <dbReference type="PROSITE" id="PS50109"/>
    </source>
</evidence>
<evidence type="ECO:0000313" key="11">
    <source>
        <dbReference type="Proteomes" id="UP000275394"/>
    </source>
</evidence>
<evidence type="ECO:0000256" key="3">
    <source>
        <dbReference type="ARBA" id="ARBA00022679"/>
    </source>
</evidence>
<dbReference type="InterPro" id="IPR005467">
    <property type="entry name" value="His_kinase_dom"/>
</dbReference>
<keyword evidence="5 10" id="KW-0418">Kinase</keyword>
<reference evidence="10 11" key="1">
    <citation type="submission" date="2018-11" db="EMBL/GenBank/DDBJ databases">
        <title>Genomic Encyclopedia of Type Strains, Phase IV (KMG-IV): sequencing the most valuable type-strain genomes for metagenomic binning, comparative biology and taxonomic classification.</title>
        <authorList>
            <person name="Goeker M."/>
        </authorList>
    </citation>
    <scope>NUCLEOTIDE SEQUENCE [LARGE SCALE GENOMIC DNA]</scope>
    <source>
        <strain evidence="10 11">DSM 100316</strain>
    </source>
</reference>
<dbReference type="GO" id="GO:0030295">
    <property type="term" value="F:protein kinase activator activity"/>
    <property type="evidence" value="ECO:0007669"/>
    <property type="project" value="TreeGrafter"/>
</dbReference>
<dbReference type="EC" id="2.7.13.3" evidence="2"/>
<dbReference type="InterPro" id="IPR029016">
    <property type="entry name" value="GAF-like_dom_sf"/>
</dbReference>
<gene>
    <name evidence="10" type="ORF">EDC56_3836</name>
</gene>
<dbReference type="GO" id="GO:0007234">
    <property type="term" value="P:osmosensory signaling via phosphorelay pathway"/>
    <property type="evidence" value="ECO:0007669"/>
    <property type="project" value="TreeGrafter"/>
</dbReference>
<proteinExistence type="predicted"/>
<dbReference type="PANTHER" id="PTHR42878">
    <property type="entry name" value="TWO-COMPONENT HISTIDINE KINASE"/>
    <property type="match status" value="1"/>
</dbReference>
<dbReference type="InterPro" id="IPR036890">
    <property type="entry name" value="HATPase_C_sf"/>
</dbReference>
<feature type="transmembrane region" description="Helical" evidence="8">
    <location>
        <begin position="97"/>
        <end position="119"/>
    </location>
</feature>
<dbReference type="RefSeq" id="WP_123714147.1">
    <property type="nucleotide sequence ID" value="NZ_RKHR01000010.1"/>
</dbReference>
<dbReference type="PRINTS" id="PR00344">
    <property type="entry name" value="BCTRLSENSOR"/>
</dbReference>
<keyword evidence="3" id="KW-0808">Transferase</keyword>
<evidence type="ECO:0000256" key="1">
    <source>
        <dbReference type="ARBA" id="ARBA00000085"/>
    </source>
</evidence>
<dbReference type="GO" id="GO:0000156">
    <property type="term" value="F:phosphorelay response regulator activity"/>
    <property type="evidence" value="ECO:0007669"/>
    <property type="project" value="TreeGrafter"/>
</dbReference>
<dbReference type="Proteomes" id="UP000275394">
    <property type="component" value="Unassembled WGS sequence"/>
</dbReference>
<keyword evidence="8" id="KW-0472">Membrane</keyword>
<dbReference type="InterPro" id="IPR050351">
    <property type="entry name" value="BphY/WalK/GraS-like"/>
</dbReference>
<evidence type="ECO:0000256" key="4">
    <source>
        <dbReference type="ARBA" id="ARBA00022741"/>
    </source>
</evidence>
<feature type="domain" description="Histidine kinase" evidence="9">
    <location>
        <begin position="477"/>
        <end position="680"/>
    </location>
</feature>
<keyword evidence="8" id="KW-1133">Transmembrane helix</keyword>
<evidence type="ECO:0000256" key="2">
    <source>
        <dbReference type="ARBA" id="ARBA00012438"/>
    </source>
</evidence>
<dbReference type="Pfam" id="PF02518">
    <property type="entry name" value="HATPase_c"/>
    <property type="match status" value="1"/>
</dbReference>
<dbReference type="SUPFAM" id="SSF55781">
    <property type="entry name" value="GAF domain-like"/>
    <property type="match status" value="1"/>
</dbReference>
<feature type="transmembrane region" description="Helical" evidence="8">
    <location>
        <begin position="6"/>
        <end position="27"/>
    </location>
</feature>
<dbReference type="OrthoDB" id="9785691at2"/>
<feature type="transmembrane region" description="Helical" evidence="8">
    <location>
        <begin position="161"/>
        <end position="181"/>
    </location>
</feature>
<keyword evidence="11" id="KW-1185">Reference proteome</keyword>
<dbReference type="SMART" id="SM00387">
    <property type="entry name" value="HATPase_c"/>
    <property type="match status" value="1"/>
</dbReference>
<keyword evidence="4" id="KW-0547">Nucleotide-binding</keyword>
<keyword evidence="8" id="KW-0812">Transmembrane</keyword>
<protein>
    <recommendedName>
        <fullName evidence="2">histidine kinase</fullName>
        <ecNumber evidence="2">2.7.13.3</ecNumber>
    </recommendedName>
</protein>
<dbReference type="PANTHER" id="PTHR42878:SF7">
    <property type="entry name" value="SENSOR HISTIDINE KINASE GLRK"/>
    <property type="match status" value="1"/>
</dbReference>
<dbReference type="Gene3D" id="3.30.565.10">
    <property type="entry name" value="Histidine kinase-like ATPase, C-terminal domain"/>
    <property type="match status" value="1"/>
</dbReference>
<evidence type="ECO:0000313" key="10">
    <source>
        <dbReference type="EMBL" id="ROR94851.1"/>
    </source>
</evidence>
<dbReference type="InterPro" id="IPR003594">
    <property type="entry name" value="HATPase_dom"/>
</dbReference>
<comment type="catalytic activity">
    <reaction evidence="1">
        <text>ATP + protein L-histidine = ADP + protein N-phospho-L-histidine.</text>
        <dbReference type="EC" id="2.7.13.3"/>
    </reaction>
</comment>
<dbReference type="NCBIfam" id="TIGR02916">
    <property type="entry name" value="PEP_his_kin"/>
    <property type="match status" value="1"/>
</dbReference>
<keyword evidence="6" id="KW-0067">ATP-binding</keyword>
<comment type="caution">
    <text evidence="10">The sequence shown here is derived from an EMBL/GenBank/DDBJ whole genome shotgun (WGS) entry which is preliminary data.</text>
</comment>
<feature type="transmembrane region" description="Helical" evidence="8">
    <location>
        <begin position="193"/>
        <end position="213"/>
    </location>
</feature>
<evidence type="ECO:0000256" key="8">
    <source>
        <dbReference type="SAM" id="Phobius"/>
    </source>
</evidence>
<sequence length="685" mass="76617">MFLGSTIGAISYAIGALAFAILTPLCLVLQRQNIYPLTLLIACLITAVRCTSSILYSHYNLSGSILLIIDIAFYGIWITTLLHTVKLATQHPLPKLLTYPIIATYLAIVFSCLISYIIFDINLKTYTSTPTIWTNIVFSILSLILIEQLYKNLKNADRHSFKFFCLGLAALFTYELYLYTHTLIFQSLPLDSWQARGGVYALVGLFLLLTLSNRSTPQLTLSRKMVFYTTSLTGAGILLFLMGGIGYYMRIYGGSWGGALQKVLIFASLAGTALLFSISKFRATMLVLINKHFFRHKYDYRNEWLNLIQILSQPVEQDNLQKRTIKAVAHIFGSPGGVVWQLQHQHFLPICATNCSLPEDAIESVDSAFVQALRDKEWVFEAIGLHSVRYSENNLLPSWSRSIKDLWIILPLLNENSLLGFMALQKPAEEVSPLSWEDLDLLKTVGRQIAAYLARHEAAELLAQSRQFDTYNKLTAFIMHDLKNLIAQQALVVQNAVKHKNNAEFFDDAINTIDNSVTRMSSLLSKLQTQSRSLNQVIPAPKLITEAAQKCRHDWPVPELNLAAGQDLTINADIDTLTMVLCHLIKNAQEATPADGAITIGLHKKGTMVVISIEDTGSGMDDRFIRDRLFKPFDTTKSGKGMGIGVFQAREYIRSLQGEIHVKSQLGKGSLFTLSIPENSAYCIQ</sequence>
<evidence type="ECO:0000256" key="7">
    <source>
        <dbReference type="ARBA" id="ARBA00023012"/>
    </source>
</evidence>
<keyword evidence="7" id="KW-0902">Two-component regulatory system</keyword>
<evidence type="ECO:0000256" key="5">
    <source>
        <dbReference type="ARBA" id="ARBA00022777"/>
    </source>
</evidence>
<feature type="transmembrane region" description="Helical" evidence="8">
    <location>
        <begin position="225"/>
        <end position="247"/>
    </location>
</feature>
<evidence type="ECO:0000256" key="6">
    <source>
        <dbReference type="ARBA" id="ARBA00022840"/>
    </source>
</evidence>
<dbReference type="AlphaFoldDB" id="A0A3N2D502"/>
<dbReference type="EMBL" id="RKHR01000010">
    <property type="protein sequence ID" value="ROR94851.1"/>
    <property type="molecule type" value="Genomic_DNA"/>
</dbReference>
<feature type="transmembrane region" description="Helical" evidence="8">
    <location>
        <begin position="259"/>
        <end position="278"/>
    </location>
</feature>
<dbReference type="GO" id="GO:0005524">
    <property type="term" value="F:ATP binding"/>
    <property type="evidence" value="ECO:0007669"/>
    <property type="project" value="UniProtKB-KW"/>
</dbReference>
<feature type="transmembrane region" description="Helical" evidence="8">
    <location>
        <begin position="131"/>
        <end position="149"/>
    </location>
</feature>
<dbReference type="Gene3D" id="3.30.450.40">
    <property type="match status" value="1"/>
</dbReference>
<feature type="transmembrane region" description="Helical" evidence="8">
    <location>
        <begin position="34"/>
        <end position="59"/>
    </location>
</feature>
<dbReference type="InterPro" id="IPR004358">
    <property type="entry name" value="Sig_transdc_His_kin-like_C"/>
</dbReference>
<dbReference type="SUPFAM" id="SSF55874">
    <property type="entry name" value="ATPase domain of HSP90 chaperone/DNA topoisomerase II/histidine kinase"/>
    <property type="match status" value="1"/>
</dbReference>
<dbReference type="InterPro" id="IPR014265">
    <property type="entry name" value="XrtA/PrsK"/>
</dbReference>
<dbReference type="PROSITE" id="PS50109">
    <property type="entry name" value="HIS_KIN"/>
    <property type="match status" value="1"/>
</dbReference>